<sequence>MASLVLMLLSVITFGSLVASQSDEYTHSIVHDFSTYKDNVDKLLTDDKAKDFRNDWQLYDYWQRADNPTIRVDAKYDHENVRIKDGALILEQKGWKEGDDKVSMAGIQSQLLNIGYGTFTTVFKVTGDDGGSVASFFWYRDDRAEIDVEIVTRGTSLVNDTMNWTTHPSLDDLGNPIFGATVRVPLDPKFNGTNIREYHEYRFDYSKDNVKYFLDGTLVHEDLRPPLPGGNLQLKLWADGNMWWSGKPSATTVTMSVQNITAHFNLTEEPKPMAARSWWTGYWCDYDGLCA</sequence>
<dbReference type="EMBL" id="LFJN01000003">
    <property type="protein sequence ID" value="KPI44359.1"/>
    <property type="molecule type" value="Genomic_DNA"/>
</dbReference>
<keyword evidence="4" id="KW-1185">Reference proteome</keyword>
<keyword evidence="1" id="KW-0732">Signal</keyword>
<evidence type="ECO:0000313" key="3">
    <source>
        <dbReference type="EMBL" id="KPI44359.1"/>
    </source>
</evidence>
<dbReference type="AlphaFoldDB" id="A0A0N0NR31"/>
<gene>
    <name evidence="3" type="ORF">AB675_8608</name>
</gene>
<dbReference type="RefSeq" id="XP_018004322.1">
    <property type="nucleotide sequence ID" value="XM_018149068.1"/>
</dbReference>
<dbReference type="PANTHER" id="PTHR38121">
    <property type="entry name" value="GH16 DOMAIN-CONTAINING PROTEIN"/>
    <property type="match status" value="1"/>
</dbReference>
<dbReference type="VEuPathDB" id="FungiDB:AB675_8608"/>
<evidence type="ECO:0000256" key="1">
    <source>
        <dbReference type="SAM" id="SignalP"/>
    </source>
</evidence>
<proteinExistence type="predicted"/>
<dbReference type="STRING" id="1664694.A0A0N0NR31"/>
<dbReference type="GO" id="GO:0004553">
    <property type="term" value="F:hydrolase activity, hydrolyzing O-glycosyl compounds"/>
    <property type="evidence" value="ECO:0007669"/>
    <property type="project" value="InterPro"/>
</dbReference>
<dbReference type="PROSITE" id="PS51762">
    <property type="entry name" value="GH16_2"/>
    <property type="match status" value="1"/>
</dbReference>
<dbReference type="OrthoDB" id="25131at2759"/>
<feature type="chain" id="PRO_5005856982" description="GH16 domain-containing protein" evidence="1">
    <location>
        <begin position="20"/>
        <end position="291"/>
    </location>
</feature>
<dbReference type="PANTHER" id="PTHR38121:SF2">
    <property type="entry name" value="ACYLTRANSFERASE 3 DOMAIN-CONTAINING PROTEIN"/>
    <property type="match status" value="1"/>
</dbReference>
<dbReference type="InterPro" id="IPR000757">
    <property type="entry name" value="Beta-glucanase-like"/>
</dbReference>
<feature type="domain" description="GH16" evidence="2">
    <location>
        <begin position="23"/>
        <end position="268"/>
    </location>
</feature>
<evidence type="ECO:0000313" key="4">
    <source>
        <dbReference type="Proteomes" id="UP000038010"/>
    </source>
</evidence>
<dbReference type="GeneID" id="28740948"/>
<dbReference type="Pfam" id="PF00722">
    <property type="entry name" value="Glyco_hydro_16"/>
    <property type="match status" value="1"/>
</dbReference>
<dbReference type="CDD" id="cd00413">
    <property type="entry name" value="Glyco_hydrolase_16"/>
    <property type="match status" value="1"/>
</dbReference>
<name>A0A0N0NR31_9EURO</name>
<evidence type="ECO:0000259" key="2">
    <source>
        <dbReference type="PROSITE" id="PS51762"/>
    </source>
</evidence>
<dbReference type="SUPFAM" id="SSF49899">
    <property type="entry name" value="Concanavalin A-like lectins/glucanases"/>
    <property type="match status" value="1"/>
</dbReference>
<dbReference type="InterPro" id="IPR013320">
    <property type="entry name" value="ConA-like_dom_sf"/>
</dbReference>
<reference evidence="3 4" key="1">
    <citation type="submission" date="2015-06" db="EMBL/GenBank/DDBJ databases">
        <title>Draft genome of the ant-associated black yeast Phialophora attae CBS 131958.</title>
        <authorList>
            <person name="Moreno L.F."/>
            <person name="Stielow B.J."/>
            <person name="de Hoog S."/>
            <person name="Vicente V.A."/>
            <person name="Weiss V.A."/>
            <person name="de Vries M."/>
            <person name="Cruz L.M."/>
            <person name="Souza E.M."/>
        </authorList>
    </citation>
    <scope>NUCLEOTIDE SEQUENCE [LARGE SCALE GENOMIC DNA]</scope>
    <source>
        <strain evidence="3 4">CBS 131958</strain>
    </source>
</reference>
<dbReference type="GO" id="GO:0005975">
    <property type="term" value="P:carbohydrate metabolic process"/>
    <property type="evidence" value="ECO:0007669"/>
    <property type="project" value="InterPro"/>
</dbReference>
<protein>
    <recommendedName>
        <fullName evidence="2">GH16 domain-containing protein</fullName>
    </recommendedName>
</protein>
<comment type="caution">
    <text evidence="3">The sequence shown here is derived from an EMBL/GenBank/DDBJ whole genome shotgun (WGS) entry which is preliminary data.</text>
</comment>
<organism evidence="3 4">
    <name type="scientific">Cyphellophora attinorum</name>
    <dbReference type="NCBI Taxonomy" id="1664694"/>
    <lineage>
        <taxon>Eukaryota</taxon>
        <taxon>Fungi</taxon>
        <taxon>Dikarya</taxon>
        <taxon>Ascomycota</taxon>
        <taxon>Pezizomycotina</taxon>
        <taxon>Eurotiomycetes</taxon>
        <taxon>Chaetothyriomycetidae</taxon>
        <taxon>Chaetothyriales</taxon>
        <taxon>Cyphellophoraceae</taxon>
        <taxon>Cyphellophora</taxon>
    </lineage>
</organism>
<dbReference type="Proteomes" id="UP000038010">
    <property type="component" value="Unassembled WGS sequence"/>
</dbReference>
<accession>A0A0N0NR31</accession>
<feature type="signal peptide" evidence="1">
    <location>
        <begin position="1"/>
        <end position="19"/>
    </location>
</feature>
<dbReference type="Gene3D" id="2.60.120.200">
    <property type="match status" value="1"/>
</dbReference>